<protein>
    <submittedName>
        <fullName evidence="2">Uncharacterized protein</fullName>
    </submittedName>
</protein>
<proteinExistence type="predicted"/>
<dbReference type="Proteomes" id="UP000322873">
    <property type="component" value="Unassembled WGS sequence"/>
</dbReference>
<gene>
    <name evidence="2" type="ORF">EYC84_010936</name>
</gene>
<keyword evidence="3" id="KW-1185">Reference proteome</keyword>
<feature type="region of interest" description="Disordered" evidence="1">
    <location>
        <begin position="25"/>
        <end position="76"/>
    </location>
</feature>
<dbReference type="AlphaFoldDB" id="A0A5M9J9G9"/>
<evidence type="ECO:0000256" key="1">
    <source>
        <dbReference type="SAM" id="MobiDB-lite"/>
    </source>
</evidence>
<dbReference type="VEuPathDB" id="FungiDB:MFRU_008g00370"/>
<organism evidence="2 3">
    <name type="scientific">Monilinia fructicola</name>
    <name type="common">Brown rot fungus</name>
    <name type="synonym">Ciboria fructicola</name>
    <dbReference type="NCBI Taxonomy" id="38448"/>
    <lineage>
        <taxon>Eukaryota</taxon>
        <taxon>Fungi</taxon>
        <taxon>Dikarya</taxon>
        <taxon>Ascomycota</taxon>
        <taxon>Pezizomycotina</taxon>
        <taxon>Leotiomycetes</taxon>
        <taxon>Helotiales</taxon>
        <taxon>Sclerotiniaceae</taxon>
        <taxon>Monilinia</taxon>
    </lineage>
</organism>
<accession>A0A5M9J9G9</accession>
<feature type="compositionally biased region" description="Basic and acidic residues" evidence="1">
    <location>
        <begin position="44"/>
        <end position="55"/>
    </location>
</feature>
<name>A0A5M9J9G9_MONFR</name>
<feature type="region of interest" description="Disordered" evidence="1">
    <location>
        <begin position="114"/>
        <end position="134"/>
    </location>
</feature>
<dbReference type="EMBL" id="VICG01000014">
    <property type="protein sequence ID" value="KAA8565200.1"/>
    <property type="molecule type" value="Genomic_DNA"/>
</dbReference>
<feature type="compositionally biased region" description="Polar residues" evidence="1">
    <location>
        <begin position="57"/>
        <end position="73"/>
    </location>
</feature>
<evidence type="ECO:0000313" key="2">
    <source>
        <dbReference type="EMBL" id="KAA8565200.1"/>
    </source>
</evidence>
<evidence type="ECO:0000313" key="3">
    <source>
        <dbReference type="Proteomes" id="UP000322873"/>
    </source>
</evidence>
<reference evidence="2 3" key="1">
    <citation type="submission" date="2019-06" db="EMBL/GenBank/DDBJ databases">
        <title>Genome Sequence of the Brown Rot Fungal Pathogen Monilinia fructicola.</title>
        <authorList>
            <person name="De Miccolis Angelini R.M."/>
            <person name="Landi L."/>
            <person name="Abate D."/>
            <person name="Pollastro S."/>
            <person name="Romanazzi G."/>
            <person name="Faretra F."/>
        </authorList>
    </citation>
    <scope>NUCLEOTIDE SEQUENCE [LARGE SCALE GENOMIC DNA]</scope>
    <source>
        <strain evidence="2 3">Mfrc123</strain>
    </source>
</reference>
<sequence length="149" mass="16962">MNGCCAKGAQKETDQNELWMKFLFDEDSEDEGTTSKKGTSTRIGLEKSSEKRKGEPSPTSSTYVHNSIDTENPLQPRYFAPTRTRAIRQNSQVGDNGAVDDEIDQSSGFSTYNRQFEENHNPPMPFARARNPPYMEKQYQLNRDLSTEK</sequence>
<comment type="caution">
    <text evidence="2">The sequence shown here is derived from an EMBL/GenBank/DDBJ whole genome shotgun (WGS) entry which is preliminary data.</text>
</comment>